<dbReference type="RefSeq" id="WP_137340063.1">
    <property type="nucleotide sequence ID" value="NZ_BSQH01000014.1"/>
</dbReference>
<dbReference type="AlphaFoldDB" id="A0A4U6D8T1"/>
<evidence type="ECO:0000259" key="1">
    <source>
        <dbReference type="Pfam" id="PF01850"/>
    </source>
</evidence>
<dbReference type="EMBL" id="SZVO01000004">
    <property type="protein sequence ID" value="TKT92518.1"/>
    <property type="molecule type" value="Genomic_DNA"/>
</dbReference>
<dbReference type="PANTHER" id="PTHR36173:SF2">
    <property type="entry name" value="RIBONUCLEASE VAPC16"/>
    <property type="match status" value="1"/>
</dbReference>
<reference evidence="2 3" key="1">
    <citation type="submission" date="2019-05" db="EMBL/GenBank/DDBJ databases">
        <title>Dyadobacter AR-3-8 sp. nov., isolated from arctic soil.</title>
        <authorList>
            <person name="Chaudhary D.K."/>
        </authorList>
    </citation>
    <scope>NUCLEOTIDE SEQUENCE [LARGE SCALE GENOMIC DNA]</scope>
    <source>
        <strain evidence="2 3">AR-3-8</strain>
    </source>
</reference>
<name>A0A4U6D8T1_9BACT</name>
<dbReference type="OrthoDB" id="9798990at2"/>
<dbReference type="SUPFAM" id="SSF88723">
    <property type="entry name" value="PIN domain-like"/>
    <property type="match status" value="1"/>
</dbReference>
<evidence type="ECO:0000313" key="2">
    <source>
        <dbReference type="EMBL" id="TKT92518.1"/>
    </source>
</evidence>
<dbReference type="PANTHER" id="PTHR36173">
    <property type="entry name" value="RIBONUCLEASE VAPC16-RELATED"/>
    <property type="match status" value="1"/>
</dbReference>
<comment type="caution">
    <text evidence="2">The sequence shown here is derived from an EMBL/GenBank/DDBJ whole genome shotgun (WGS) entry which is preliminary data.</text>
</comment>
<dbReference type="InterPro" id="IPR052919">
    <property type="entry name" value="TA_system_RNase"/>
</dbReference>
<organism evidence="2 3">
    <name type="scientific">Dyadobacter frigoris</name>
    <dbReference type="NCBI Taxonomy" id="2576211"/>
    <lineage>
        <taxon>Bacteria</taxon>
        <taxon>Pseudomonadati</taxon>
        <taxon>Bacteroidota</taxon>
        <taxon>Cytophagia</taxon>
        <taxon>Cytophagales</taxon>
        <taxon>Spirosomataceae</taxon>
        <taxon>Dyadobacter</taxon>
    </lineage>
</organism>
<dbReference type="InterPro" id="IPR002716">
    <property type="entry name" value="PIN_dom"/>
</dbReference>
<gene>
    <name evidence="2" type="ORF">FDK13_11200</name>
</gene>
<accession>A0A4U6D8T1</accession>
<dbReference type="InterPro" id="IPR029060">
    <property type="entry name" value="PIN-like_dom_sf"/>
</dbReference>
<protein>
    <submittedName>
        <fullName evidence="2">Type II toxin-antitoxin system VapC family toxin</fullName>
    </submittedName>
</protein>
<keyword evidence="3" id="KW-1185">Reference proteome</keyword>
<dbReference type="Gene3D" id="3.40.50.1010">
    <property type="entry name" value="5'-nuclease"/>
    <property type="match status" value="1"/>
</dbReference>
<proteinExistence type="predicted"/>
<evidence type="ECO:0000313" key="3">
    <source>
        <dbReference type="Proteomes" id="UP000304900"/>
    </source>
</evidence>
<dbReference type="InterPro" id="IPR041705">
    <property type="entry name" value="PIN_Sll0205"/>
</dbReference>
<dbReference type="Pfam" id="PF01850">
    <property type="entry name" value="PIN"/>
    <property type="match status" value="1"/>
</dbReference>
<dbReference type="CDD" id="cd09872">
    <property type="entry name" value="PIN_Sll0205-like"/>
    <property type="match status" value="1"/>
</dbReference>
<sequence>MKLLPDTHAVLWFIEGDLKLSAKARELIENPRNEIYVSVTSFFEISIKLKLGKLSLQKSLNLIFQDITDAYIQVLPISNAHLLEYQNVPLINDHRDPYDRMLVATAVAENAGMISIDQKFENYLALVNVIW</sequence>
<feature type="domain" description="PIN" evidence="1">
    <location>
        <begin position="4"/>
        <end position="122"/>
    </location>
</feature>
<dbReference type="Proteomes" id="UP000304900">
    <property type="component" value="Unassembled WGS sequence"/>
</dbReference>